<dbReference type="RefSeq" id="WP_020002032.1">
    <property type="nucleotide sequence ID" value="NZ_CP192217.1"/>
</dbReference>
<accession>A0A8G2F8D9</accession>
<protein>
    <submittedName>
        <fullName evidence="1">Uncharacterized protein</fullName>
    </submittedName>
</protein>
<gene>
    <name evidence="1" type="ORF">SAMN05660830_00921</name>
</gene>
<evidence type="ECO:0000313" key="1">
    <source>
        <dbReference type="EMBL" id="SHI76758.1"/>
    </source>
</evidence>
<proteinExistence type="predicted"/>
<sequence>MPSTDSESIRLCMKNLSLEFKLAYYLTLSEAKAGTPASNTDPDYISLAFEKNYEKIKELIKRDRKTD</sequence>
<evidence type="ECO:0000313" key="2">
    <source>
        <dbReference type="Proteomes" id="UP000184001"/>
    </source>
</evidence>
<name>A0A8G2F8D9_9BACT</name>
<comment type="caution">
    <text evidence="1">The sequence shown here is derived from an EMBL/GenBank/DDBJ whole genome shotgun (WGS) entry which is preliminary data.</text>
</comment>
<reference evidence="1 2" key="1">
    <citation type="submission" date="2016-11" db="EMBL/GenBank/DDBJ databases">
        <authorList>
            <person name="Varghese N."/>
            <person name="Submissions S."/>
        </authorList>
    </citation>
    <scope>NUCLEOTIDE SEQUENCE [LARGE SCALE GENOMIC DNA]</scope>
    <source>
        <strain evidence="1 2">DSM 17919</strain>
    </source>
</reference>
<dbReference type="AlphaFoldDB" id="A0A8G2F8D9"/>
<dbReference type="EMBL" id="FQZR01000002">
    <property type="protein sequence ID" value="SHI76758.1"/>
    <property type="molecule type" value="Genomic_DNA"/>
</dbReference>
<dbReference type="Proteomes" id="UP000184001">
    <property type="component" value="Unassembled WGS sequence"/>
</dbReference>
<organism evidence="1 2">
    <name type="scientific">Halodesulfovibrio aestuarii</name>
    <dbReference type="NCBI Taxonomy" id="126333"/>
    <lineage>
        <taxon>Bacteria</taxon>
        <taxon>Pseudomonadati</taxon>
        <taxon>Thermodesulfobacteriota</taxon>
        <taxon>Desulfovibrionia</taxon>
        <taxon>Desulfovibrionales</taxon>
        <taxon>Desulfovibrionaceae</taxon>
        <taxon>Halodesulfovibrio</taxon>
    </lineage>
</organism>